<evidence type="ECO:0000313" key="3">
    <source>
        <dbReference type="Proteomes" id="UP001412067"/>
    </source>
</evidence>
<evidence type="ECO:0000313" key="2">
    <source>
        <dbReference type="EMBL" id="KAK8966613.1"/>
    </source>
</evidence>
<accession>A0ABR2MR13</accession>
<protein>
    <submittedName>
        <fullName evidence="2">Uncharacterized protein</fullName>
    </submittedName>
</protein>
<dbReference type="EMBL" id="JBBWWR010000005">
    <property type="protein sequence ID" value="KAK8966613.1"/>
    <property type="molecule type" value="Genomic_DNA"/>
</dbReference>
<feature type="region of interest" description="Disordered" evidence="1">
    <location>
        <begin position="47"/>
        <end position="71"/>
    </location>
</feature>
<comment type="caution">
    <text evidence="2">The sequence shown here is derived from an EMBL/GenBank/DDBJ whole genome shotgun (WGS) entry which is preliminary data.</text>
</comment>
<evidence type="ECO:0000256" key="1">
    <source>
        <dbReference type="SAM" id="MobiDB-lite"/>
    </source>
</evidence>
<organism evidence="2 3">
    <name type="scientific">Platanthera guangdongensis</name>
    <dbReference type="NCBI Taxonomy" id="2320717"/>
    <lineage>
        <taxon>Eukaryota</taxon>
        <taxon>Viridiplantae</taxon>
        <taxon>Streptophyta</taxon>
        <taxon>Embryophyta</taxon>
        <taxon>Tracheophyta</taxon>
        <taxon>Spermatophyta</taxon>
        <taxon>Magnoliopsida</taxon>
        <taxon>Liliopsida</taxon>
        <taxon>Asparagales</taxon>
        <taxon>Orchidaceae</taxon>
        <taxon>Orchidoideae</taxon>
        <taxon>Orchideae</taxon>
        <taxon>Orchidinae</taxon>
        <taxon>Platanthera</taxon>
    </lineage>
</organism>
<proteinExistence type="predicted"/>
<sequence>MGRSSFRSIREKDEVNSLYEKVTEEERTTEYKEACFVKVMGEDGHGRVRTWGSGISKPQSSEDASKSIRSQIREEVQSQFDSQIAKMKAQMDETTGVQQNMQVLLERADIH</sequence>
<gene>
    <name evidence="2" type="ORF">KSP40_PGU004431</name>
</gene>
<name>A0ABR2MR13_9ASPA</name>
<keyword evidence="3" id="KW-1185">Reference proteome</keyword>
<reference evidence="2 3" key="1">
    <citation type="journal article" date="2022" name="Nat. Plants">
        <title>Genomes of leafy and leafless Platanthera orchids illuminate the evolution of mycoheterotrophy.</title>
        <authorList>
            <person name="Li M.H."/>
            <person name="Liu K.W."/>
            <person name="Li Z."/>
            <person name="Lu H.C."/>
            <person name="Ye Q.L."/>
            <person name="Zhang D."/>
            <person name="Wang J.Y."/>
            <person name="Li Y.F."/>
            <person name="Zhong Z.M."/>
            <person name="Liu X."/>
            <person name="Yu X."/>
            <person name="Liu D.K."/>
            <person name="Tu X.D."/>
            <person name="Liu B."/>
            <person name="Hao Y."/>
            <person name="Liao X.Y."/>
            <person name="Jiang Y.T."/>
            <person name="Sun W.H."/>
            <person name="Chen J."/>
            <person name="Chen Y.Q."/>
            <person name="Ai Y."/>
            <person name="Zhai J.W."/>
            <person name="Wu S.S."/>
            <person name="Zhou Z."/>
            <person name="Hsiao Y.Y."/>
            <person name="Wu W.L."/>
            <person name="Chen Y.Y."/>
            <person name="Lin Y.F."/>
            <person name="Hsu J.L."/>
            <person name="Li C.Y."/>
            <person name="Wang Z.W."/>
            <person name="Zhao X."/>
            <person name="Zhong W.Y."/>
            <person name="Ma X.K."/>
            <person name="Ma L."/>
            <person name="Huang J."/>
            <person name="Chen G.Z."/>
            <person name="Huang M.Z."/>
            <person name="Huang L."/>
            <person name="Peng D.H."/>
            <person name="Luo Y.B."/>
            <person name="Zou S.Q."/>
            <person name="Chen S.P."/>
            <person name="Lan S."/>
            <person name="Tsai W.C."/>
            <person name="Van de Peer Y."/>
            <person name="Liu Z.J."/>
        </authorList>
    </citation>
    <scope>NUCLEOTIDE SEQUENCE [LARGE SCALE GENOMIC DNA]</scope>
    <source>
        <strain evidence="2">Lor288</strain>
    </source>
</reference>
<dbReference type="Proteomes" id="UP001412067">
    <property type="component" value="Unassembled WGS sequence"/>
</dbReference>